<evidence type="ECO:0000259" key="2">
    <source>
        <dbReference type="Pfam" id="PF07859"/>
    </source>
</evidence>
<evidence type="ECO:0000313" key="4">
    <source>
        <dbReference type="Proteomes" id="UP000243579"/>
    </source>
</evidence>
<dbReference type="EMBL" id="JNBR01002881">
    <property type="protein sequence ID" value="OQR80694.1"/>
    <property type="molecule type" value="Genomic_DNA"/>
</dbReference>
<keyword evidence="1" id="KW-0378">Hydrolase</keyword>
<dbReference type="PANTHER" id="PTHR48081:SF33">
    <property type="entry name" value="KYNURENINE FORMAMIDASE"/>
    <property type="match status" value="1"/>
</dbReference>
<dbReference type="GO" id="GO:0016787">
    <property type="term" value="F:hydrolase activity"/>
    <property type="evidence" value="ECO:0007669"/>
    <property type="project" value="UniProtKB-KW"/>
</dbReference>
<dbReference type="InterPro" id="IPR029058">
    <property type="entry name" value="AB_hydrolase_fold"/>
</dbReference>
<dbReference type="Pfam" id="PF07859">
    <property type="entry name" value="Abhydrolase_3"/>
    <property type="match status" value="1"/>
</dbReference>
<proteinExistence type="predicted"/>
<dbReference type="InterPro" id="IPR013094">
    <property type="entry name" value="AB_hydrolase_3"/>
</dbReference>
<protein>
    <submittedName>
        <fullName evidence="3">Carbohydrate esterase</fullName>
    </submittedName>
</protein>
<comment type="caution">
    <text evidence="3">The sequence shown here is derived from an EMBL/GenBank/DDBJ whole genome shotgun (WGS) entry which is preliminary data.</text>
</comment>
<evidence type="ECO:0000313" key="3">
    <source>
        <dbReference type="EMBL" id="OQR80694.1"/>
    </source>
</evidence>
<evidence type="ECO:0000256" key="1">
    <source>
        <dbReference type="ARBA" id="ARBA00022801"/>
    </source>
</evidence>
<dbReference type="OrthoDB" id="6495301at2759"/>
<keyword evidence="4" id="KW-1185">Reference proteome</keyword>
<dbReference type="STRING" id="1202772.A0A1V9Y4Q6"/>
<organism evidence="3 4">
    <name type="scientific">Achlya hypogyna</name>
    <name type="common">Oomycete</name>
    <name type="synonym">Protoachlya hypogyna</name>
    <dbReference type="NCBI Taxonomy" id="1202772"/>
    <lineage>
        <taxon>Eukaryota</taxon>
        <taxon>Sar</taxon>
        <taxon>Stramenopiles</taxon>
        <taxon>Oomycota</taxon>
        <taxon>Saprolegniomycetes</taxon>
        <taxon>Saprolegniales</taxon>
        <taxon>Achlyaceae</taxon>
        <taxon>Achlya</taxon>
    </lineage>
</organism>
<dbReference type="PANTHER" id="PTHR48081">
    <property type="entry name" value="AB HYDROLASE SUPERFAMILY PROTEIN C4A8.06C"/>
    <property type="match status" value="1"/>
</dbReference>
<dbReference type="SUPFAM" id="SSF53474">
    <property type="entry name" value="alpha/beta-Hydrolases"/>
    <property type="match status" value="1"/>
</dbReference>
<accession>A0A1V9Y4Q6</accession>
<gene>
    <name evidence="3" type="ORF">ACHHYP_17303</name>
</gene>
<dbReference type="Proteomes" id="UP000243579">
    <property type="component" value="Unassembled WGS sequence"/>
</dbReference>
<sequence length="281" mass="30941">MIRRSASSARRWYYAWHNVAYAAKPHERQTLDIVVPKEPAYPRAPLPVVMFVHGGAWQRGDKAGRLSANLSPTLAKSVPAIVVSINYRLSPEVQYPAHLEDAALARQWIHDNIDKYGGDKEQLIWVGHSAGAHIIMKMLMNPTKGCPPPRGVVGIAGVYNIVRMANASVYGGLVIKPVFGSNAQMWREASVMQPTAVLPDAGASPILLLNASEDLHLEEDSAELKQWLHDRGHDSVEHHTIAETNHLSILGDVTMDTSSKTTTLIVDFIKRVVIAPSRNVM</sequence>
<feature type="domain" description="Alpha/beta hydrolase fold-3" evidence="2">
    <location>
        <begin position="49"/>
        <end position="246"/>
    </location>
</feature>
<dbReference type="AlphaFoldDB" id="A0A1V9Y4Q6"/>
<dbReference type="InterPro" id="IPR050300">
    <property type="entry name" value="GDXG_lipolytic_enzyme"/>
</dbReference>
<name>A0A1V9Y4Q6_ACHHY</name>
<dbReference type="Gene3D" id="3.40.50.1820">
    <property type="entry name" value="alpha/beta hydrolase"/>
    <property type="match status" value="1"/>
</dbReference>
<reference evidence="3 4" key="1">
    <citation type="journal article" date="2014" name="Genome Biol. Evol.">
        <title>The secreted proteins of Achlya hypogyna and Thraustotheca clavata identify the ancestral oomycete secretome and reveal gene acquisitions by horizontal gene transfer.</title>
        <authorList>
            <person name="Misner I."/>
            <person name="Blouin N."/>
            <person name="Leonard G."/>
            <person name="Richards T.A."/>
            <person name="Lane C.E."/>
        </authorList>
    </citation>
    <scope>NUCLEOTIDE SEQUENCE [LARGE SCALE GENOMIC DNA]</scope>
    <source>
        <strain evidence="3 4">ATCC 48635</strain>
    </source>
</reference>